<dbReference type="Proteomes" id="UP001194696">
    <property type="component" value="Unassembled WGS sequence"/>
</dbReference>
<accession>A0ABQ7K3Y0</accession>
<sequence>MVMGNSFGYFATDNANTTLLKEIRRILKSGGFAVLDIPDGAYLRKNFSSRGWECIDDTMIVSKKRLISREVVMLTGKGVIRNQFYAECLYDLGETLQLVRESGSVPGLREEDVG</sequence>
<gene>
    <name evidence="1" type="ORF">BGZ96_005497</name>
</gene>
<protein>
    <submittedName>
        <fullName evidence="1">Uncharacterized protein</fullName>
    </submittedName>
</protein>
<comment type="caution">
    <text evidence="1">The sequence shown here is derived from an EMBL/GenBank/DDBJ whole genome shotgun (WGS) entry which is preliminary data.</text>
</comment>
<dbReference type="Gene3D" id="2.20.25.110">
    <property type="entry name" value="S-adenosyl-L-methionine-dependent methyltransferases"/>
    <property type="match status" value="1"/>
</dbReference>
<dbReference type="InterPro" id="IPR029063">
    <property type="entry name" value="SAM-dependent_MTases_sf"/>
</dbReference>
<organism evidence="1 2">
    <name type="scientific">Linnemannia gamsii</name>
    <dbReference type="NCBI Taxonomy" id="64522"/>
    <lineage>
        <taxon>Eukaryota</taxon>
        <taxon>Fungi</taxon>
        <taxon>Fungi incertae sedis</taxon>
        <taxon>Mucoromycota</taxon>
        <taxon>Mortierellomycotina</taxon>
        <taxon>Mortierellomycetes</taxon>
        <taxon>Mortierellales</taxon>
        <taxon>Mortierellaceae</taxon>
        <taxon>Linnemannia</taxon>
    </lineage>
</organism>
<dbReference type="EMBL" id="JAAAIM010000259">
    <property type="protein sequence ID" value="KAG0291095.1"/>
    <property type="molecule type" value="Genomic_DNA"/>
</dbReference>
<keyword evidence="2" id="KW-1185">Reference proteome</keyword>
<evidence type="ECO:0000313" key="1">
    <source>
        <dbReference type="EMBL" id="KAG0291095.1"/>
    </source>
</evidence>
<dbReference type="SUPFAM" id="SSF53335">
    <property type="entry name" value="S-adenosyl-L-methionine-dependent methyltransferases"/>
    <property type="match status" value="1"/>
</dbReference>
<proteinExistence type="predicted"/>
<evidence type="ECO:0000313" key="2">
    <source>
        <dbReference type="Proteomes" id="UP001194696"/>
    </source>
</evidence>
<name>A0ABQ7K3Y0_9FUNG</name>
<reference evidence="1 2" key="1">
    <citation type="journal article" date="2020" name="Fungal Divers.">
        <title>Resolving the Mortierellaceae phylogeny through synthesis of multi-gene phylogenetics and phylogenomics.</title>
        <authorList>
            <person name="Vandepol N."/>
            <person name="Liber J."/>
            <person name="Desiro A."/>
            <person name="Na H."/>
            <person name="Kennedy M."/>
            <person name="Barry K."/>
            <person name="Grigoriev I.V."/>
            <person name="Miller A.N."/>
            <person name="O'Donnell K."/>
            <person name="Stajich J.E."/>
            <person name="Bonito G."/>
        </authorList>
    </citation>
    <scope>NUCLEOTIDE SEQUENCE [LARGE SCALE GENOMIC DNA]</scope>
    <source>
        <strain evidence="1 2">AD045</strain>
    </source>
</reference>
<dbReference type="Gene3D" id="3.40.50.150">
    <property type="entry name" value="Vaccinia Virus protein VP39"/>
    <property type="match status" value="1"/>
</dbReference>